<evidence type="ECO:0000259" key="2">
    <source>
        <dbReference type="Pfam" id="PF23981"/>
    </source>
</evidence>
<dbReference type="EMBL" id="APJX01000002">
    <property type="protein sequence ID" value="EMS80591.1"/>
    <property type="molecule type" value="Genomic_DNA"/>
</dbReference>
<gene>
    <name evidence="3" type="ORF">Dpo_2c02840</name>
</gene>
<sequence length="422" mass="44953">MLLALMVMSALSIVGITSLNISNTEQQITGHVQHQKMAFYNADAGVQYTLACIENDLKNGTADVLPTDEDEPVSYSYGIPSNFSFSISDIRLSGPDLYEITSTGTAPQNAQVTIKATFIENVIKPFSFAAFGDKKMEVKNSGATESYDSDNPDPKISDPNDPNFEKTGKADIGSNENLITKTGALIDGNGVVGKDTTGTQGTYDIKSGSVFTGTAPNLQDRVDPDPLGVTTGGKYDPTTYSSSANNDNNDITYGSITSKGVTTPLGTSITTKSGDTVTLTGKPGGSNFYFTSVELKNSVDLVIDTTSGPVNIFLDDASGSGGTIFDAKNSSIVNKSGKTTDFAIYSNSPDKIVMHHGSEFTGIIYAPYAEIDMKNSSAIYGAIWGSDITIRNSGELFFDEALTDKYELTNTNELSLVSWEMQ</sequence>
<evidence type="ECO:0000256" key="1">
    <source>
        <dbReference type="SAM" id="MobiDB-lite"/>
    </source>
</evidence>
<name>S0G756_9BACT</name>
<feature type="compositionally biased region" description="Basic and acidic residues" evidence="1">
    <location>
        <begin position="152"/>
        <end position="169"/>
    </location>
</feature>
<evidence type="ECO:0000313" key="3">
    <source>
        <dbReference type="EMBL" id="EMS80591.1"/>
    </source>
</evidence>
<accession>S0G756</accession>
<protein>
    <recommendedName>
        <fullName evidence="2">DUF7305 domain-containing protein</fullName>
    </recommendedName>
</protein>
<organism evidence="3 4">
    <name type="scientific">Desulfotignum phosphitoxidans DSM 13687</name>
    <dbReference type="NCBI Taxonomy" id="1286635"/>
    <lineage>
        <taxon>Bacteria</taxon>
        <taxon>Pseudomonadati</taxon>
        <taxon>Thermodesulfobacteriota</taxon>
        <taxon>Desulfobacteria</taxon>
        <taxon>Desulfobacterales</taxon>
        <taxon>Desulfobacteraceae</taxon>
        <taxon>Desulfotignum</taxon>
    </lineage>
</organism>
<reference evidence="3 4" key="1">
    <citation type="journal article" date="2013" name="Genome Announc.">
        <title>Draft Genome Sequence of Desulfotignum phosphitoxidans DSM 13687 Strain FiPS-3.</title>
        <authorList>
            <person name="Poehlein A."/>
            <person name="Daniel R."/>
            <person name="Simeonova D.D."/>
        </authorList>
    </citation>
    <scope>NUCLEOTIDE SEQUENCE [LARGE SCALE GENOMIC DNA]</scope>
    <source>
        <strain evidence="3 4">DSM 13687</strain>
    </source>
</reference>
<feature type="region of interest" description="Disordered" evidence="1">
    <location>
        <begin position="142"/>
        <end position="170"/>
    </location>
</feature>
<dbReference type="Proteomes" id="UP000014216">
    <property type="component" value="Unassembled WGS sequence"/>
</dbReference>
<evidence type="ECO:0000313" key="4">
    <source>
        <dbReference type="Proteomes" id="UP000014216"/>
    </source>
</evidence>
<dbReference type="InterPro" id="IPR055729">
    <property type="entry name" value="DUF7305"/>
</dbReference>
<dbReference type="AlphaFoldDB" id="S0G756"/>
<proteinExistence type="predicted"/>
<feature type="domain" description="DUF7305" evidence="2">
    <location>
        <begin position="325"/>
        <end position="404"/>
    </location>
</feature>
<keyword evidence="4" id="KW-1185">Reference proteome</keyword>
<dbReference type="Pfam" id="PF23981">
    <property type="entry name" value="DUF7305"/>
    <property type="match status" value="1"/>
</dbReference>
<comment type="caution">
    <text evidence="3">The sequence shown here is derived from an EMBL/GenBank/DDBJ whole genome shotgun (WGS) entry which is preliminary data.</text>
</comment>